<comment type="caution">
    <text evidence="2">The sequence shown here is derived from an EMBL/GenBank/DDBJ whole genome shotgun (WGS) entry which is preliminary data.</text>
</comment>
<evidence type="ECO:0000313" key="2">
    <source>
        <dbReference type="EMBL" id="KAK1850879.1"/>
    </source>
</evidence>
<gene>
    <name evidence="2" type="ORF">CCHR01_06536</name>
</gene>
<name>A0AAD9ASE0_9PEZI</name>
<dbReference type="EMBL" id="JAQOWY010000109">
    <property type="protein sequence ID" value="KAK1850879.1"/>
    <property type="molecule type" value="Genomic_DNA"/>
</dbReference>
<protein>
    <submittedName>
        <fullName evidence="2">Uncharacterized protein</fullName>
    </submittedName>
</protein>
<sequence length="65" mass="7019">MFGAPWTVAAFARLFLGLGRLGRLLLLARLARVAPPSPGLGIFLVSQIAATVLVVFFFCCVPCRR</sequence>
<accession>A0AAD9ASE0</accession>
<reference evidence="2" key="1">
    <citation type="submission" date="2023-01" db="EMBL/GenBank/DDBJ databases">
        <title>Colletotrichum chrysophilum M932 genome sequence.</title>
        <authorList>
            <person name="Baroncelli R."/>
        </authorList>
    </citation>
    <scope>NUCLEOTIDE SEQUENCE</scope>
    <source>
        <strain evidence="2">M932</strain>
    </source>
</reference>
<proteinExistence type="predicted"/>
<feature type="transmembrane region" description="Helical" evidence="1">
    <location>
        <begin position="40"/>
        <end position="61"/>
    </location>
</feature>
<evidence type="ECO:0000313" key="3">
    <source>
        <dbReference type="Proteomes" id="UP001243330"/>
    </source>
</evidence>
<organism evidence="2 3">
    <name type="scientific">Colletotrichum chrysophilum</name>
    <dbReference type="NCBI Taxonomy" id="1836956"/>
    <lineage>
        <taxon>Eukaryota</taxon>
        <taxon>Fungi</taxon>
        <taxon>Dikarya</taxon>
        <taxon>Ascomycota</taxon>
        <taxon>Pezizomycotina</taxon>
        <taxon>Sordariomycetes</taxon>
        <taxon>Hypocreomycetidae</taxon>
        <taxon>Glomerellales</taxon>
        <taxon>Glomerellaceae</taxon>
        <taxon>Colletotrichum</taxon>
        <taxon>Colletotrichum gloeosporioides species complex</taxon>
    </lineage>
</organism>
<dbReference type="Proteomes" id="UP001243330">
    <property type="component" value="Unassembled WGS sequence"/>
</dbReference>
<keyword evidence="1" id="KW-0472">Membrane</keyword>
<keyword evidence="3" id="KW-1185">Reference proteome</keyword>
<keyword evidence="1" id="KW-0812">Transmembrane</keyword>
<keyword evidence="1" id="KW-1133">Transmembrane helix</keyword>
<evidence type="ECO:0000256" key="1">
    <source>
        <dbReference type="SAM" id="Phobius"/>
    </source>
</evidence>
<dbReference type="AlphaFoldDB" id="A0AAD9ASE0"/>